<evidence type="ECO:0000313" key="2">
    <source>
        <dbReference type="Proteomes" id="UP000019376"/>
    </source>
</evidence>
<dbReference type="Proteomes" id="UP000019376">
    <property type="component" value="Unassembled WGS sequence"/>
</dbReference>
<organism evidence="1 2">
    <name type="scientific">Penicillium oxalicum (strain 114-2 / CGMCC 5302)</name>
    <name type="common">Penicillium decumbens</name>
    <dbReference type="NCBI Taxonomy" id="933388"/>
    <lineage>
        <taxon>Eukaryota</taxon>
        <taxon>Fungi</taxon>
        <taxon>Dikarya</taxon>
        <taxon>Ascomycota</taxon>
        <taxon>Pezizomycotina</taxon>
        <taxon>Eurotiomycetes</taxon>
        <taxon>Eurotiomycetidae</taxon>
        <taxon>Eurotiales</taxon>
        <taxon>Aspergillaceae</taxon>
        <taxon>Penicillium</taxon>
    </lineage>
</organism>
<gene>
    <name evidence="1" type="ORF">PDE_04770</name>
</gene>
<sequence length="71" mass="8287">MADDYPHMSSQPQFVHSTWIEPDPRREKVVGTFDFPSPEELLKSAASCQQEFRSRLSLSRHRILLFPARQT</sequence>
<proteinExistence type="predicted"/>
<name>S7ZGM5_PENO1</name>
<reference evidence="1 2" key="1">
    <citation type="journal article" date="2013" name="PLoS ONE">
        <title>Genomic and secretomic analyses reveal unique features of the lignocellulolytic enzyme system of Penicillium decumbens.</title>
        <authorList>
            <person name="Liu G."/>
            <person name="Zhang L."/>
            <person name="Wei X."/>
            <person name="Zou G."/>
            <person name="Qin Y."/>
            <person name="Ma L."/>
            <person name="Li J."/>
            <person name="Zheng H."/>
            <person name="Wang S."/>
            <person name="Wang C."/>
            <person name="Xun L."/>
            <person name="Zhao G.-P."/>
            <person name="Zhou Z."/>
            <person name="Qu Y."/>
        </authorList>
    </citation>
    <scope>NUCLEOTIDE SEQUENCE [LARGE SCALE GENOMIC DNA]</scope>
    <source>
        <strain evidence="2">114-2 / CGMCC 5302</strain>
    </source>
</reference>
<dbReference type="HOGENOM" id="CLU_2740849_0_0_1"/>
<dbReference type="EMBL" id="KB644412">
    <property type="protein sequence ID" value="EPS29820.1"/>
    <property type="molecule type" value="Genomic_DNA"/>
</dbReference>
<dbReference type="AlphaFoldDB" id="S7ZGM5"/>
<protein>
    <submittedName>
        <fullName evidence="1">Uncharacterized protein</fullName>
    </submittedName>
</protein>
<accession>S7ZGM5</accession>
<keyword evidence="2" id="KW-1185">Reference proteome</keyword>
<evidence type="ECO:0000313" key="1">
    <source>
        <dbReference type="EMBL" id="EPS29820.1"/>
    </source>
</evidence>